<dbReference type="EMBL" id="BMCI01000011">
    <property type="protein sequence ID" value="GGC72689.1"/>
    <property type="molecule type" value="Genomic_DNA"/>
</dbReference>
<dbReference type="RefSeq" id="WP_007273974.1">
    <property type="nucleotide sequence ID" value="NZ_BMCI01000011.1"/>
</dbReference>
<feature type="transmembrane region" description="Helical" evidence="3">
    <location>
        <begin position="67"/>
        <end position="87"/>
    </location>
</feature>
<gene>
    <name evidence="4" type="ORF">GCM10007209_38310</name>
</gene>
<organism evidence="4 5">
    <name type="scientific">Haloferax sulfurifontis</name>
    <dbReference type="NCBI Taxonomy" id="255616"/>
    <lineage>
        <taxon>Archaea</taxon>
        <taxon>Methanobacteriati</taxon>
        <taxon>Methanobacteriota</taxon>
        <taxon>Stenosarchaea group</taxon>
        <taxon>Halobacteria</taxon>
        <taxon>Halobacteriales</taxon>
        <taxon>Haloferacaceae</taxon>
        <taxon>Haloferax</taxon>
    </lineage>
</organism>
<feature type="compositionally biased region" description="Polar residues" evidence="2">
    <location>
        <begin position="332"/>
        <end position="346"/>
    </location>
</feature>
<keyword evidence="3" id="KW-0812">Transmembrane</keyword>
<keyword evidence="3" id="KW-0472">Membrane</keyword>
<evidence type="ECO:0000313" key="5">
    <source>
        <dbReference type="Proteomes" id="UP000646833"/>
    </source>
</evidence>
<keyword evidence="1" id="KW-0175">Coiled coil</keyword>
<proteinExistence type="predicted"/>
<dbReference type="Proteomes" id="UP000646833">
    <property type="component" value="Unassembled WGS sequence"/>
</dbReference>
<feature type="coiled-coil region" evidence="1">
    <location>
        <begin position="252"/>
        <end position="293"/>
    </location>
</feature>
<comment type="caution">
    <text evidence="4">The sequence shown here is derived from an EMBL/GenBank/DDBJ whole genome shotgun (WGS) entry which is preliminary data.</text>
</comment>
<evidence type="ECO:0000256" key="3">
    <source>
        <dbReference type="SAM" id="Phobius"/>
    </source>
</evidence>
<name>A0A830DYX4_9EURY</name>
<evidence type="ECO:0000256" key="2">
    <source>
        <dbReference type="SAM" id="MobiDB-lite"/>
    </source>
</evidence>
<sequence length="353" mass="39447">MAAIDPIFIAVALVTFIIAAVGVYALRKRFGDDDAPESAEERLEAATQAREDYSLPVTKRVAGMTSVAKWALGAVGVIFAVVAYNVYSFYQTGSPAQMLYAQETQLAVIVLIATGVGIGYERRRSTKEGTVTVIHEADPNNGGEETVQTVYFKTNDILEDDHGKVVPEYKRNRMFGLFRQPKRVADDRQLRADGDVYRPLSDKVMHRLPAHAVEVAPSHYVFRTQGSKTTSSPTATADYEYKPPFNLSQENLRRYRSNMEMMQVDLEEAKSLNAQLHKKVRDLRERLTNSETDTYQELLELIEQVARLTNRTEQTTLQQVPAEAFGGRRSRQAQNGQSAGGNSRNGQYGGDDR</sequence>
<feature type="transmembrane region" description="Helical" evidence="3">
    <location>
        <begin position="99"/>
        <end position="120"/>
    </location>
</feature>
<feature type="region of interest" description="Disordered" evidence="2">
    <location>
        <begin position="313"/>
        <end position="353"/>
    </location>
</feature>
<dbReference type="AlphaFoldDB" id="A0A830DYX4"/>
<keyword evidence="3" id="KW-1133">Transmembrane helix</keyword>
<evidence type="ECO:0000313" key="4">
    <source>
        <dbReference type="EMBL" id="GGC72689.1"/>
    </source>
</evidence>
<reference evidence="4" key="2">
    <citation type="submission" date="2020-09" db="EMBL/GenBank/DDBJ databases">
        <authorList>
            <person name="Sun Q."/>
            <person name="Sedlacek I."/>
        </authorList>
    </citation>
    <scope>NUCLEOTIDE SEQUENCE</scope>
    <source>
        <strain evidence="4">CCM 7217</strain>
    </source>
</reference>
<accession>A0A830DYX4</accession>
<feature type="transmembrane region" description="Helical" evidence="3">
    <location>
        <begin position="6"/>
        <end position="26"/>
    </location>
</feature>
<protein>
    <submittedName>
        <fullName evidence="4">Uncharacterized protein</fullName>
    </submittedName>
</protein>
<reference evidence="4" key="1">
    <citation type="journal article" date="2014" name="Int. J. Syst. Evol. Microbiol.">
        <title>Complete genome sequence of Corynebacterium casei LMG S-19264T (=DSM 44701T), isolated from a smear-ripened cheese.</title>
        <authorList>
            <consortium name="US DOE Joint Genome Institute (JGI-PGF)"/>
            <person name="Walter F."/>
            <person name="Albersmeier A."/>
            <person name="Kalinowski J."/>
            <person name="Ruckert C."/>
        </authorList>
    </citation>
    <scope>NUCLEOTIDE SEQUENCE</scope>
    <source>
        <strain evidence="4">CCM 7217</strain>
    </source>
</reference>
<evidence type="ECO:0000256" key="1">
    <source>
        <dbReference type="SAM" id="Coils"/>
    </source>
</evidence>